<keyword evidence="2" id="KW-0808">Transferase</keyword>
<comment type="caution">
    <text evidence="2">The sequence shown here is derived from an EMBL/GenBank/DDBJ whole genome shotgun (WGS) entry which is preliminary data.</text>
</comment>
<evidence type="ECO:0000313" key="2">
    <source>
        <dbReference type="EMBL" id="TID19415.1"/>
    </source>
</evidence>
<keyword evidence="3" id="KW-1185">Reference proteome</keyword>
<keyword evidence="2" id="KW-0418">Kinase</keyword>
<sequence length="299" mass="33888">MESINPQVEIHIIEPNFELITPQALSSSNPEIIFSRGGVRVARVSPTIVVKYGDDVHLIEATTLEFLASHTSILVPRVYAAYTYGPFEDRDEESSSKYDTYIFMDFIDGQTLDKEWSNLDDAAKSQVMAELKGYLVQLRAIPGGTYIGSLDDGPVNDSILEYWPTKGIDSSPTSFQRQSDIDSGPFASEDDLNNALIDAYCASYKGEVRPFMTGMLNTHKHEVVFTHADFRPTNIILKNGHVVGIIDWEMAGWYPEHWEFVKAFYVWRWQNDWGTRLLGVLQPYYCEQAVHARMTAVLI</sequence>
<dbReference type="PANTHER" id="PTHR21310">
    <property type="entry name" value="AMINOGLYCOSIDE PHOSPHOTRANSFERASE-RELATED-RELATED"/>
    <property type="match status" value="1"/>
</dbReference>
<organism evidence="2 3">
    <name type="scientific">Venturia nashicola</name>
    <dbReference type="NCBI Taxonomy" id="86259"/>
    <lineage>
        <taxon>Eukaryota</taxon>
        <taxon>Fungi</taxon>
        <taxon>Dikarya</taxon>
        <taxon>Ascomycota</taxon>
        <taxon>Pezizomycotina</taxon>
        <taxon>Dothideomycetes</taxon>
        <taxon>Pleosporomycetidae</taxon>
        <taxon>Venturiales</taxon>
        <taxon>Venturiaceae</taxon>
        <taxon>Venturia</taxon>
    </lineage>
</organism>
<dbReference type="Gene3D" id="3.90.1200.10">
    <property type="match status" value="1"/>
</dbReference>
<reference evidence="2 3" key="1">
    <citation type="submission" date="2019-04" db="EMBL/GenBank/DDBJ databases">
        <title>High contiguity whole genome sequence and gene annotation resource for two Venturia nashicola isolates.</title>
        <authorList>
            <person name="Prokchorchik M."/>
            <person name="Won K."/>
            <person name="Lee Y."/>
            <person name="Choi E.D."/>
            <person name="Segonzac C."/>
            <person name="Sohn K.H."/>
        </authorList>
    </citation>
    <scope>NUCLEOTIDE SEQUENCE [LARGE SCALE GENOMIC DNA]</scope>
    <source>
        <strain evidence="2 3">PRI2</strain>
    </source>
</reference>
<dbReference type="InterPro" id="IPR051678">
    <property type="entry name" value="AGP_Transferase"/>
</dbReference>
<dbReference type="InterPro" id="IPR002575">
    <property type="entry name" value="Aminoglycoside_PTrfase"/>
</dbReference>
<accession>A0A4Z1NXB2</accession>
<evidence type="ECO:0000313" key="3">
    <source>
        <dbReference type="Proteomes" id="UP000298493"/>
    </source>
</evidence>
<protein>
    <submittedName>
        <fullName evidence="2">Kinase-like protein</fullName>
    </submittedName>
</protein>
<evidence type="ECO:0000259" key="1">
    <source>
        <dbReference type="Pfam" id="PF01636"/>
    </source>
</evidence>
<dbReference type="PANTHER" id="PTHR21310:SF58">
    <property type="entry name" value="AMINOGLYCOSIDE PHOSPHOTRANSFERASE DOMAIN-CONTAINING PROTEIN"/>
    <property type="match status" value="1"/>
</dbReference>
<dbReference type="Pfam" id="PF01636">
    <property type="entry name" value="APH"/>
    <property type="match status" value="1"/>
</dbReference>
<dbReference type="GO" id="GO:0016301">
    <property type="term" value="F:kinase activity"/>
    <property type="evidence" value="ECO:0007669"/>
    <property type="project" value="UniProtKB-KW"/>
</dbReference>
<dbReference type="OrthoDB" id="2906425at2759"/>
<dbReference type="AlphaFoldDB" id="A0A4Z1NXB2"/>
<dbReference type="EMBL" id="SNSC02000012">
    <property type="protein sequence ID" value="TID19415.1"/>
    <property type="molecule type" value="Genomic_DNA"/>
</dbReference>
<feature type="domain" description="Aminoglycoside phosphotransferase" evidence="1">
    <location>
        <begin position="60"/>
        <end position="294"/>
    </location>
</feature>
<dbReference type="InterPro" id="IPR011009">
    <property type="entry name" value="Kinase-like_dom_sf"/>
</dbReference>
<gene>
    <name evidence="2" type="ORF">E6O75_ATG06753</name>
</gene>
<name>A0A4Z1NXB2_9PEZI</name>
<dbReference type="SUPFAM" id="SSF56112">
    <property type="entry name" value="Protein kinase-like (PK-like)"/>
    <property type="match status" value="1"/>
</dbReference>
<dbReference type="Proteomes" id="UP000298493">
    <property type="component" value="Unassembled WGS sequence"/>
</dbReference>
<dbReference type="CDD" id="cd05120">
    <property type="entry name" value="APH_ChoK_like"/>
    <property type="match status" value="1"/>
</dbReference>
<proteinExistence type="predicted"/>
<dbReference type="STRING" id="86259.A0A4Z1NXB2"/>